<evidence type="ECO:0000313" key="1">
    <source>
        <dbReference type="EMBL" id="GBM59247.1"/>
    </source>
</evidence>
<protein>
    <submittedName>
        <fullName evidence="1">Uncharacterized protein</fullName>
    </submittedName>
</protein>
<organism evidence="1 2">
    <name type="scientific">Araneus ventricosus</name>
    <name type="common">Orbweaver spider</name>
    <name type="synonym">Epeira ventricosa</name>
    <dbReference type="NCBI Taxonomy" id="182803"/>
    <lineage>
        <taxon>Eukaryota</taxon>
        <taxon>Metazoa</taxon>
        <taxon>Ecdysozoa</taxon>
        <taxon>Arthropoda</taxon>
        <taxon>Chelicerata</taxon>
        <taxon>Arachnida</taxon>
        <taxon>Araneae</taxon>
        <taxon>Araneomorphae</taxon>
        <taxon>Entelegynae</taxon>
        <taxon>Araneoidea</taxon>
        <taxon>Araneidae</taxon>
        <taxon>Araneus</taxon>
    </lineage>
</organism>
<dbReference type="Proteomes" id="UP000499080">
    <property type="component" value="Unassembled WGS sequence"/>
</dbReference>
<sequence>MESEKLSQSLIFPRNNVLSLPRNVQMNDLKLQYVHHNGGSDWRMLWNIAGTSSTSAAVRLDQPLRSSQEPMDTYAAVRLDQPLRSSQEPMDTSAAVRLDQPLSDTRSEASIECLAYLFWTGSVYEKYLASSKLCANHAIDAVKNISPTEEAVLRRHCCENCCDRTIVNDSARKQSTFPFMSLTVVSCLRALTDYSQALTFR</sequence>
<dbReference type="AlphaFoldDB" id="A0A4Y2H1C4"/>
<evidence type="ECO:0000313" key="2">
    <source>
        <dbReference type="Proteomes" id="UP000499080"/>
    </source>
</evidence>
<gene>
    <name evidence="1" type="ORF">AVEN_223945_1</name>
</gene>
<dbReference type="EMBL" id="BGPR01179906">
    <property type="protein sequence ID" value="GBM59247.1"/>
    <property type="molecule type" value="Genomic_DNA"/>
</dbReference>
<proteinExistence type="predicted"/>
<accession>A0A4Y2H1C4</accession>
<reference evidence="1 2" key="1">
    <citation type="journal article" date="2019" name="Sci. Rep.">
        <title>Orb-weaving spider Araneus ventricosus genome elucidates the spidroin gene catalogue.</title>
        <authorList>
            <person name="Kono N."/>
            <person name="Nakamura H."/>
            <person name="Ohtoshi R."/>
            <person name="Moran D.A.P."/>
            <person name="Shinohara A."/>
            <person name="Yoshida Y."/>
            <person name="Fujiwara M."/>
            <person name="Mori M."/>
            <person name="Tomita M."/>
            <person name="Arakawa K."/>
        </authorList>
    </citation>
    <scope>NUCLEOTIDE SEQUENCE [LARGE SCALE GENOMIC DNA]</scope>
</reference>
<keyword evidence="2" id="KW-1185">Reference proteome</keyword>
<comment type="caution">
    <text evidence="1">The sequence shown here is derived from an EMBL/GenBank/DDBJ whole genome shotgun (WGS) entry which is preliminary data.</text>
</comment>
<name>A0A4Y2H1C4_ARAVE</name>